<sequence>MTSSLFRQVSRIHSKNNRINHEFDYHVSQLGDARWTEKACSSPDERNVSTVPNAQLTVHIPNSSDNGTNLIQTITASGDVWLTSDRFVFVAAPESQSTSLGLFALVSQVISSAPANETSGTKLETLSLPWLSVLSTSFAQPYFGANYLAMDVRPAEGGGLVLGTKVEVRLTDRGMFEFINMVEGIRNKAIERAREARLGEPLPIYNQPQPSVAPPTDDLPPGYTA</sequence>
<dbReference type="PANTHER" id="PTHR31606:SF1">
    <property type="entry name" value="WW DOMAIN BINDING PROTEIN 2, ISOFORM E"/>
    <property type="match status" value="1"/>
</dbReference>
<feature type="region of interest" description="Disordered" evidence="1">
    <location>
        <begin position="201"/>
        <end position="225"/>
    </location>
</feature>
<evidence type="ECO:0000256" key="1">
    <source>
        <dbReference type="SAM" id="MobiDB-lite"/>
    </source>
</evidence>
<accession>A0A8H7I1D0</accession>
<protein>
    <submittedName>
        <fullName evidence="2">Female pronucleus assembly</fullName>
    </submittedName>
</protein>
<dbReference type="GO" id="GO:0003713">
    <property type="term" value="F:transcription coactivator activity"/>
    <property type="evidence" value="ECO:0007669"/>
    <property type="project" value="InterPro"/>
</dbReference>
<dbReference type="InterPro" id="IPR044852">
    <property type="entry name" value="WBP2-like"/>
</dbReference>
<reference evidence="2" key="1">
    <citation type="submission" date="2020-09" db="EMBL/GenBank/DDBJ databases">
        <title>Comparative genome analyses of four rice-infecting Rhizoctonia solani isolates reveal extensive enrichment of homogalacturonan modification genes.</title>
        <authorList>
            <person name="Lee D.-Y."/>
            <person name="Jeon J."/>
            <person name="Kim K.-T."/>
            <person name="Cheong K."/>
            <person name="Song H."/>
            <person name="Choi G."/>
            <person name="Ko J."/>
            <person name="Opiyo S.O."/>
            <person name="Zuo S."/>
            <person name="Madhav S."/>
            <person name="Lee Y.-H."/>
            <person name="Wang G.-L."/>
        </authorList>
    </citation>
    <scope>NUCLEOTIDE SEQUENCE</scope>
    <source>
        <strain evidence="2">AG1-IA B2</strain>
    </source>
</reference>
<organism evidence="2 3">
    <name type="scientific">Rhizoctonia solani</name>
    <dbReference type="NCBI Taxonomy" id="456999"/>
    <lineage>
        <taxon>Eukaryota</taxon>
        <taxon>Fungi</taxon>
        <taxon>Dikarya</taxon>
        <taxon>Basidiomycota</taxon>
        <taxon>Agaricomycotina</taxon>
        <taxon>Agaricomycetes</taxon>
        <taxon>Cantharellales</taxon>
        <taxon>Ceratobasidiaceae</taxon>
        <taxon>Rhizoctonia</taxon>
    </lineage>
</organism>
<name>A0A8H7I1D0_9AGAM</name>
<comment type="caution">
    <text evidence="2">The sequence shown here is derived from an EMBL/GenBank/DDBJ whole genome shotgun (WGS) entry which is preliminary data.</text>
</comment>
<gene>
    <name evidence="2" type="ORF">RHS01_10744</name>
</gene>
<dbReference type="GO" id="GO:0005634">
    <property type="term" value="C:nucleus"/>
    <property type="evidence" value="ECO:0007669"/>
    <property type="project" value="TreeGrafter"/>
</dbReference>
<evidence type="ECO:0000313" key="2">
    <source>
        <dbReference type="EMBL" id="KAF8748518.1"/>
    </source>
</evidence>
<dbReference type="AlphaFoldDB" id="A0A8H7I1D0"/>
<proteinExistence type="predicted"/>
<dbReference type="PANTHER" id="PTHR31606">
    <property type="entry name" value="WW DOMAIN BINDING PROTEIN 2, ISOFORM E"/>
    <property type="match status" value="1"/>
</dbReference>
<dbReference type="EMBL" id="JACYCF010000037">
    <property type="protein sequence ID" value="KAF8748518.1"/>
    <property type="molecule type" value="Genomic_DNA"/>
</dbReference>
<dbReference type="Proteomes" id="UP000614334">
    <property type="component" value="Unassembled WGS sequence"/>
</dbReference>
<evidence type="ECO:0000313" key="3">
    <source>
        <dbReference type="Proteomes" id="UP000614334"/>
    </source>
</evidence>
<dbReference type="GO" id="GO:0031490">
    <property type="term" value="F:chromatin DNA binding"/>
    <property type="evidence" value="ECO:0007669"/>
    <property type="project" value="TreeGrafter"/>
</dbReference>